<dbReference type="RefSeq" id="WP_252619843.1">
    <property type="nucleotide sequence ID" value="NZ_CP099490.1"/>
</dbReference>
<keyword evidence="1 3" id="KW-0732">Signal</keyword>
<feature type="compositionally biased region" description="Acidic residues" evidence="2">
    <location>
        <begin position="303"/>
        <end position="313"/>
    </location>
</feature>
<dbReference type="PANTHER" id="PTHR35936">
    <property type="entry name" value="MEMBRANE-BOUND LYTIC MUREIN TRANSGLYCOSYLASE F"/>
    <property type="match status" value="1"/>
</dbReference>
<accession>A0ABY4YFD8</accession>
<organism evidence="5 6">
    <name type="scientific">Ornithinimicrobium cryptoxanthini</name>
    <dbReference type="NCBI Taxonomy" id="2934161"/>
    <lineage>
        <taxon>Bacteria</taxon>
        <taxon>Bacillati</taxon>
        <taxon>Actinomycetota</taxon>
        <taxon>Actinomycetes</taxon>
        <taxon>Micrococcales</taxon>
        <taxon>Ornithinimicrobiaceae</taxon>
        <taxon>Ornithinimicrobium</taxon>
    </lineage>
</organism>
<dbReference type="EMBL" id="CP099490">
    <property type="protein sequence ID" value="USQ75443.1"/>
    <property type="molecule type" value="Genomic_DNA"/>
</dbReference>
<feature type="region of interest" description="Disordered" evidence="2">
    <location>
        <begin position="294"/>
        <end position="313"/>
    </location>
</feature>
<feature type="chain" id="PRO_5046997531" evidence="3">
    <location>
        <begin position="24"/>
        <end position="313"/>
    </location>
</feature>
<sequence>MTSSRTRKGTLAAALTIGALTLAACGGDDGGDGNTLENAQESGTIKIAYAGEIPYSYENDEGELTGAVMAIDEAIFKELGIDNVEGQLVEWDAQIPGLNKGEYDAVSSGMSILPDRCAKAAFAEPTIMYTSTLMVPEGNPMGLTDFSSFEGSDATLAVQSGAIEQGFAGEIGIDGTMTVNSAQDGMDAVANGRADAFALTNITLSIMAEENPDAGIETTGGFVAEVDGLAQISGGSTVFRPEDTELLEAYNEELAKIVGDEDRFVELVGEFGFTDAERPPEGLTAQMLCDGDLEAANKAAEGGGDDSADSTDG</sequence>
<dbReference type="Gene3D" id="3.40.190.10">
    <property type="entry name" value="Periplasmic binding protein-like II"/>
    <property type="match status" value="2"/>
</dbReference>
<dbReference type="PANTHER" id="PTHR35936:SF17">
    <property type="entry name" value="ARGININE-BINDING EXTRACELLULAR PROTEIN ARTP"/>
    <property type="match status" value="1"/>
</dbReference>
<dbReference type="PROSITE" id="PS51257">
    <property type="entry name" value="PROKAR_LIPOPROTEIN"/>
    <property type="match status" value="1"/>
</dbReference>
<dbReference type="SMART" id="SM00062">
    <property type="entry name" value="PBPb"/>
    <property type="match status" value="1"/>
</dbReference>
<evidence type="ECO:0000259" key="4">
    <source>
        <dbReference type="SMART" id="SM00062"/>
    </source>
</evidence>
<dbReference type="Proteomes" id="UP001056535">
    <property type="component" value="Chromosome"/>
</dbReference>
<name>A0ABY4YFD8_9MICO</name>
<feature type="domain" description="Solute-binding protein family 3/N-terminal" evidence="4">
    <location>
        <begin position="44"/>
        <end position="268"/>
    </location>
</feature>
<gene>
    <name evidence="5" type="ORF">NF557_12550</name>
</gene>
<evidence type="ECO:0000256" key="2">
    <source>
        <dbReference type="SAM" id="MobiDB-lite"/>
    </source>
</evidence>
<evidence type="ECO:0000313" key="5">
    <source>
        <dbReference type="EMBL" id="USQ75443.1"/>
    </source>
</evidence>
<evidence type="ECO:0000256" key="1">
    <source>
        <dbReference type="ARBA" id="ARBA00022729"/>
    </source>
</evidence>
<protein>
    <submittedName>
        <fullName evidence="5">Transporter substrate-binding domain-containing protein</fullName>
    </submittedName>
</protein>
<proteinExistence type="predicted"/>
<keyword evidence="6" id="KW-1185">Reference proteome</keyword>
<dbReference type="InterPro" id="IPR001638">
    <property type="entry name" value="Solute-binding_3/MltF_N"/>
</dbReference>
<reference evidence="5" key="1">
    <citation type="submission" date="2022-06" db="EMBL/GenBank/DDBJ databases">
        <title>Ornithinimicrobium JY.X270.</title>
        <authorList>
            <person name="Huang Y."/>
        </authorList>
    </citation>
    <scope>NUCLEOTIDE SEQUENCE</scope>
    <source>
        <strain evidence="5">JY.X270</strain>
    </source>
</reference>
<dbReference type="SUPFAM" id="SSF53850">
    <property type="entry name" value="Periplasmic binding protein-like II"/>
    <property type="match status" value="1"/>
</dbReference>
<evidence type="ECO:0000256" key="3">
    <source>
        <dbReference type="SAM" id="SignalP"/>
    </source>
</evidence>
<feature type="signal peptide" evidence="3">
    <location>
        <begin position="1"/>
        <end position="23"/>
    </location>
</feature>
<evidence type="ECO:0000313" key="6">
    <source>
        <dbReference type="Proteomes" id="UP001056535"/>
    </source>
</evidence>
<dbReference type="Pfam" id="PF00497">
    <property type="entry name" value="SBP_bac_3"/>
    <property type="match status" value="1"/>
</dbReference>